<gene>
    <name evidence="1" type="ORF">E4T21_00410</name>
</gene>
<dbReference type="OrthoDB" id="6171866at2"/>
<name>A0A5C1NAL7_9GAMM</name>
<evidence type="ECO:0000313" key="1">
    <source>
        <dbReference type="EMBL" id="QEM80184.1"/>
    </source>
</evidence>
<evidence type="ECO:0000313" key="2">
    <source>
        <dbReference type="Proteomes" id="UP000324285"/>
    </source>
</evidence>
<dbReference type="Proteomes" id="UP000324285">
    <property type="component" value="Chromosome"/>
</dbReference>
<dbReference type="AlphaFoldDB" id="A0A5C1NAL7"/>
<proteinExistence type="predicted"/>
<sequence>MHDAKRERISSLVHTSAQDACVSLTLMLQREGPAYTLEICAAALIRLDATCVEKVSHRKVFATAARKALKQLEKGPLT</sequence>
<reference evidence="1" key="1">
    <citation type="submission" date="2021-02" db="EMBL/GenBank/DDBJ databases">
        <title>Strain Y2R2, a novel species of the genus Halomonas.</title>
        <authorList>
            <person name="Huang H."/>
        </authorList>
    </citation>
    <scope>NUCLEOTIDE SEQUENCE</scope>
    <source>
        <strain evidence="1">Y2R2</strain>
    </source>
</reference>
<accession>A0A5C1NAL7</accession>
<organism evidence="1 2">
    <name type="scientific">Halomonas binhaiensis</name>
    <dbReference type="NCBI Taxonomy" id="2562282"/>
    <lineage>
        <taxon>Bacteria</taxon>
        <taxon>Pseudomonadati</taxon>
        <taxon>Pseudomonadota</taxon>
        <taxon>Gammaproteobacteria</taxon>
        <taxon>Oceanospirillales</taxon>
        <taxon>Halomonadaceae</taxon>
        <taxon>Halomonas</taxon>
    </lineage>
</organism>
<dbReference type="KEGG" id="hbh:E4T21_00410"/>
<keyword evidence="2" id="KW-1185">Reference proteome</keyword>
<protein>
    <submittedName>
        <fullName evidence="1">Uncharacterized protein</fullName>
    </submittedName>
</protein>
<dbReference type="EMBL" id="CP038437">
    <property type="protein sequence ID" value="QEM80184.1"/>
    <property type="molecule type" value="Genomic_DNA"/>
</dbReference>
<dbReference type="RefSeq" id="WP_149282507.1">
    <property type="nucleotide sequence ID" value="NZ_CP038437.2"/>
</dbReference>